<evidence type="ECO:0000259" key="1">
    <source>
        <dbReference type="Pfam" id="PF07969"/>
    </source>
</evidence>
<dbReference type="Gene3D" id="3.10.310.70">
    <property type="match status" value="1"/>
</dbReference>
<organism evidence="2 3">
    <name type="scientific">Brevibacterium linens</name>
    <dbReference type="NCBI Taxonomy" id="1703"/>
    <lineage>
        <taxon>Bacteria</taxon>
        <taxon>Bacillati</taxon>
        <taxon>Actinomycetota</taxon>
        <taxon>Actinomycetes</taxon>
        <taxon>Micrococcales</taxon>
        <taxon>Brevibacteriaceae</taxon>
        <taxon>Brevibacterium</taxon>
    </lineage>
</organism>
<name>A0A0B9A223_BRELN</name>
<dbReference type="SUPFAM" id="SSF51556">
    <property type="entry name" value="Metallo-dependent hydrolases"/>
    <property type="match status" value="1"/>
</dbReference>
<keyword evidence="3" id="KW-1185">Reference proteome</keyword>
<keyword evidence="2" id="KW-0378">Hydrolase</keyword>
<feature type="domain" description="Amidohydrolase 3" evidence="1">
    <location>
        <begin position="61"/>
        <end position="541"/>
    </location>
</feature>
<dbReference type="GO" id="GO:0016810">
    <property type="term" value="F:hydrolase activity, acting on carbon-nitrogen (but not peptide) bonds"/>
    <property type="evidence" value="ECO:0007669"/>
    <property type="project" value="InterPro"/>
</dbReference>
<accession>A0A0B9A223</accession>
<dbReference type="SUPFAM" id="SSF51338">
    <property type="entry name" value="Composite domain of metallo-dependent hydrolases"/>
    <property type="match status" value="1"/>
</dbReference>
<dbReference type="InterPro" id="IPR032466">
    <property type="entry name" value="Metal_Hydrolase"/>
</dbReference>
<dbReference type="Gene3D" id="2.30.40.10">
    <property type="entry name" value="Urease, subunit C, domain 1"/>
    <property type="match status" value="1"/>
</dbReference>
<dbReference type="AlphaFoldDB" id="A0A0B9A223"/>
<dbReference type="OrthoDB" id="3173428at2"/>
<comment type="caution">
    <text evidence="2">The sequence shown here is derived from an EMBL/GenBank/DDBJ whole genome shotgun (WGS) entry which is preliminary data.</text>
</comment>
<evidence type="ECO:0000313" key="2">
    <source>
        <dbReference type="EMBL" id="KHS52825.1"/>
    </source>
</evidence>
<sequence>MNETTQTPATIVHGARIVSTRAAEHASIALDTDSALAIADGRVLARGDDEQIMALAGPDTELIDMAGRTVLPGFIETHIHLAHYGANLLEVDCRPTATDSVAAIQDALRAEAAEPSATEWILGWGWDESRMAAGAAPTRWDLDAAVSDRPVLLRRTCAHMAVLNSRALELAGITDYTPDPDGGRIVRDQSGAATGLVQESALNLIPLPAKTNEEVARGILLAQEQFLSRGLTTVHDMATQEPDLAALESLRGHGLRMRVRPWMWALDGNGFQGTLETVIERGWTSGTGDELVRIQGMKFMLDGSVGGRTAAVDEPYEDSADTGILIHTADEAAPQVIRAVSHGLRAAIHGIGDRAVDTAVEVLTRTAQQCPEAATMRNRIEHCALPSRDDLEQMAALGIIAASSVGFLHELGDSYLANLGPERMARVYPQADYAEHGIIAPPNSDCPVTDSNPWPIIDASVNRRSLSDQVLDTAQNISLARAVDGYTRQAAMASFEDGLLGSLAPGSCADFIVLDTDPFADGVDLRKVRVERTYVDGDCVFTR</sequence>
<dbReference type="PATRIC" id="fig|1703.6.peg.1691"/>
<dbReference type="PANTHER" id="PTHR22642">
    <property type="entry name" value="IMIDAZOLONEPROPIONASE"/>
    <property type="match status" value="1"/>
</dbReference>
<dbReference type="CDD" id="cd01300">
    <property type="entry name" value="YtcJ_like"/>
    <property type="match status" value="1"/>
</dbReference>
<gene>
    <name evidence="2" type="ORF">AE0388_1808</name>
</gene>
<dbReference type="RefSeq" id="WP_052239938.1">
    <property type="nucleotide sequence ID" value="NZ_JBCLTJ010000007.1"/>
</dbReference>
<dbReference type="EMBL" id="JTJZ01000018">
    <property type="protein sequence ID" value="KHS52825.1"/>
    <property type="molecule type" value="Genomic_DNA"/>
</dbReference>
<dbReference type="InterPro" id="IPR013108">
    <property type="entry name" value="Amidohydro_3"/>
</dbReference>
<dbReference type="InterPro" id="IPR033932">
    <property type="entry name" value="YtcJ-like"/>
</dbReference>
<dbReference type="Gene3D" id="3.20.20.140">
    <property type="entry name" value="Metal-dependent hydrolases"/>
    <property type="match status" value="1"/>
</dbReference>
<dbReference type="Pfam" id="PF07969">
    <property type="entry name" value="Amidohydro_3"/>
    <property type="match status" value="1"/>
</dbReference>
<dbReference type="PANTHER" id="PTHR22642:SF2">
    <property type="entry name" value="PROTEIN LONG AFTER FAR-RED 3"/>
    <property type="match status" value="1"/>
</dbReference>
<dbReference type="InterPro" id="IPR011059">
    <property type="entry name" value="Metal-dep_hydrolase_composite"/>
</dbReference>
<protein>
    <submittedName>
        <fullName evidence="2">Amidohydrolase 3</fullName>
    </submittedName>
</protein>
<dbReference type="Proteomes" id="UP000031488">
    <property type="component" value="Unassembled WGS sequence"/>
</dbReference>
<evidence type="ECO:0000313" key="3">
    <source>
        <dbReference type="Proteomes" id="UP000031488"/>
    </source>
</evidence>
<proteinExistence type="predicted"/>
<reference evidence="2 3" key="1">
    <citation type="submission" date="2014-11" db="EMBL/GenBank/DDBJ databases">
        <title>Draft Genome Sequence of Brevibacterium linens AE038-8.</title>
        <authorList>
            <person name="Maizel D."/>
            <person name="Utturkar S.M."/>
            <person name="Brown S.D."/>
            <person name="Ferrero M."/>
            <person name="Rosen B.P."/>
        </authorList>
    </citation>
    <scope>NUCLEOTIDE SEQUENCE [LARGE SCALE GENOMIC DNA]</scope>
    <source>
        <strain evidence="2 3">AE038-8</strain>
    </source>
</reference>